<dbReference type="Pfam" id="PF01067">
    <property type="entry name" value="Calpain_III"/>
    <property type="match status" value="2"/>
</dbReference>
<dbReference type="Ensembl" id="ENSMMOT00000015528.1">
    <property type="protein sequence ID" value="ENSMMOP00000015277.1"/>
    <property type="gene ID" value="ENSMMOG00000011655.1"/>
</dbReference>
<dbReference type="PANTHER" id="PTHR10183">
    <property type="entry name" value="CALPAIN"/>
    <property type="match status" value="1"/>
</dbReference>
<dbReference type="CDD" id="cd00044">
    <property type="entry name" value="CysPc"/>
    <property type="match status" value="1"/>
</dbReference>
<dbReference type="PRINTS" id="PR00704">
    <property type="entry name" value="CALPAIN"/>
</dbReference>
<evidence type="ECO:0000256" key="4">
    <source>
        <dbReference type="SAM" id="MobiDB-lite"/>
    </source>
</evidence>
<sequence length="713" mass="80095">MKEQGGAELRDQALFEDPDFPSEDTSLFCDRSTPIAGLQGNIAWLRPQEMCQSPALLPDNISLGHPKQGLLGDCWFICACSFLLYLDVLSPDQPQWGDSRYRGSFQFRFWQKGHWTEVTIDDRLPCINSSLCFSRCHSPTIFWVALLEKAYAKLHGSYERLWAGQVSEALVDLTGGLAECWSLGDCGPEVEQRPEQDFHQVRRRRLDLNHLSSVKDQCAVSCSTHSSLGGQEKKGWSDVKMLSGNKVLLLRVRNPWGRCCWGGAWVESGEGWFSVDPASALELQSRVAEGEFWLDESEFLSQFDDVTVGYPISDEGCLKSIYTGSLLTHNHQLTGQWIKGHSAGGSRNSSCYGSNPKFWLRVCERGEVVVSLLQHRKWRNTEKYTPAPLEDSNNTKHQHYHAIGLHMWKVEKKRFNLSRLLSKPPCASTHCHAYQREVVLCEELEPGYYLLIPSTYQPGAEARFLIRVFSSSSMSLSALKIPAPSLPLPTDGEWETSYFQGSWVEGKTAGGSRNFVSHWQNPCFPFTVCDESAVTSGANVMITLHQSRPDTDLHPVGFHIYKVKGESELTFPRDEDPVASCVPHCYTQDVSLACHLSPGAYSIVPSTYQPDCSAEFTLSLAHRKHRSAFLLCPYLVMLISAASGIVSECWSEIIMDARVSFRKVVKSQERLGRAIQEVSSLNLNLYFTNLRGHSASGFTECENTINKFNQNRT</sequence>
<dbReference type="PANTHER" id="PTHR10183:SF30">
    <property type="entry name" value="CALPAIN-10"/>
    <property type="match status" value="1"/>
</dbReference>
<reference evidence="6" key="1">
    <citation type="submission" date="2025-08" db="UniProtKB">
        <authorList>
            <consortium name="Ensembl"/>
        </authorList>
    </citation>
    <scope>IDENTIFICATION</scope>
</reference>
<dbReference type="InterPro" id="IPR001300">
    <property type="entry name" value="Peptidase_C2_calpain_cat"/>
</dbReference>
<dbReference type="Pfam" id="PF00648">
    <property type="entry name" value="Peptidase_C2"/>
    <property type="match status" value="1"/>
</dbReference>
<dbReference type="SUPFAM" id="SSF54001">
    <property type="entry name" value="Cysteine proteinases"/>
    <property type="match status" value="1"/>
</dbReference>
<evidence type="ECO:0000313" key="7">
    <source>
        <dbReference type="Proteomes" id="UP000261620"/>
    </source>
</evidence>
<dbReference type="GO" id="GO:0005737">
    <property type="term" value="C:cytoplasm"/>
    <property type="evidence" value="ECO:0007669"/>
    <property type="project" value="TreeGrafter"/>
</dbReference>
<dbReference type="InterPro" id="IPR038765">
    <property type="entry name" value="Papain-like_cys_pep_sf"/>
</dbReference>
<dbReference type="SMART" id="SM00720">
    <property type="entry name" value="calpain_III"/>
    <property type="match status" value="2"/>
</dbReference>
<accession>A0A3Q3WS77</accession>
<evidence type="ECO:0000256" key="2">
    <source>
        <dbReference type="PIRSR" id="PIRSR622684-1"/>
    </source>
</evidence>
<dbReference type="Gene3D" id="3.90.70.10">
    <property type="entry name" value="Cysteine proteinases"/>
    <property type="match status" value="1"/>
</dbReference>
<dbReference type="InterPro" id="IPR022683">
    <property type="entry name" value="Calpain_III"/>
</dbReference>
<protein>
    <recommendedName>
        <fullName evidence="5">Calpain catalytic domain-containing protein</fullName>
    </recommendedName>
</protein>
<dbReference type="FunFam" id="2.60.120.380:FF:000006">
    <property type="entry name" value="Calpain 10"/>
    <property type="match status" value="1"/>
</dbReference>
<comment type="similarity">
    <text evidence="1">Belongs to the peptidase C2 family.</text>
</comment>
<dbReference type="PROSITE" id="PS50203">
    <property type="entry name" value="CALPAIN_CAT"/>
    <property type="match status" value="1"/>
</dbReference>
<feature type="active site" evidence="2">
    <location>
        <position position="254"/>
    </location>
</feature>
<reference evidence="6" key="2">
    <citation type="submission" date="2025-09" db="UniProtKB">
        <authorList>
            <consortium name="Ensembl"/>
        </authorList>
    </citation>
    <scope>IDENTIFICATION</scope>
</reference>
<dbReference type="OMA" id="ECALSCS"/>
<dbReference type="InterPro" id="IPR022682">
    <property type="entry name" value="Calpain_domain_III"/>
</dbReference>
<feature type="active site" evidence="2">
    <location>
        <position position="74"/>
    </location>
</feature>
<dbReference type="GO" id="GO:0004198">
    <property type="term" value="F:calcium-dependent cysteine-type endopeptidase activity"/>
    <property type="evidence" value="ECO:0007669"/>
    <property type="project" value="InterPro"/>
</dbReference>
<comment type="caution">
    <text evidence="3">Lacks conserved residue(s) required for the propagation of feature annotation.</text>
</comment>
<evidence type="ECO:0000313" key="6">
    <source>
        <dbReference type="Ensembl" id="ENSMMOP00000015277.1"/>
    </source>
</evidence>
<dbReference type="GO" id="GO:0006508">
    <property type="term" value="P:proteolysis"/>
    <property type="evidence" value="ECO:0007669"/>
    <property type="project" value="InterPro"/>
</dbReference>
<organism evidence="6 7">
    <name type="scientific">Mola mola</name>
    <name type="common">Ocean sunfish</name>
    <name type="synonym">Tetraodon mola</name>
    <dbReference type="NCBI Taxonomy" id="94237"/>
    <lineage>
        <taxon>Eukaryota</taxon>
        <taxon>Metazoa</taxon>
        <taxon>Chordata</taxon>
        <taxon>Craniata</taxon>
        <taxon>Vertebrata</taxon>
        <taxon>Euteleostomi</taxon>
        <taxon>Actinopterygii</taxon>
        <taxon>Neopterygii</taxon>
        <taxon>Teleostei</taxon>
        <taxon>Neoteleostei</taxon>
        <taxon>Acanthomorphata</taxon>
        <taxon>Eupercaria</taxon>
        <taxon>Tetraodontiformes</taxon>
        <taxon>Molidae</taxon>
        <taxon>Mola</taxon>
    </lineage>
</organism>
<dbReference type="InterPro" id="IPR036213">
    <property type="entry name" value="Calpain_III_sf"/>
</dbReference>
<feature type="compositionally biased region" description="Basic and acidic residues" evidence="4">
    <location>
        <begin position="1"/>
        <end position="13"/>
    </location>
</feature>
<feature type="region of interest" description="Disordered" evidence="4">
    <location>
        <begin position="1"/>
        <end position="20"/>
    </location>
</feature>
<feature type="domain" description="Calpain catalytic" evidence="5">
    <location>
        <begin position="14"/>
        <end position="308"/>
    </location>
</feature>
<proteinExistence type="inferred from homology"/>
<evidence type="ECO:0000256" key="3">
    <source>
        <dbReference type="PROSITE-ProRule" id="PRU00239"/>
    </source>
</evidence>
<name>A0A3Q3WS77_MOLML</name>
<dbReference type="Gene3D" id="2.60.120.380">
    <property type="match status" value="2"/>
</dbReference>
<evidence type="ECO:0000256" key="1">
    <source>
        <dbReference type="ARBA" id="ARBA00007623"/>
    </source>
</evidence>
<keyword evidence="7" id="KW-1185">Reference proteome</keyword>
<dbReference type="SMART" id="SM00230">
    <property type="entry name" value="CysPc"/>
    <property type="match status" value="1"/>
</dbReference>
<dbReference type="SUPFAM" id="SSF49758">
    <property type="entry name" value="Calpain large subunit, middle domain (domain III)"/>
    <property type="match status" value="2"/>
</dbReference>
<evidence type="ECO:0000259" key="5">
    <source>
        <dbReference type="PROSITE" id="PS50203"/>
    </source>
</evidence>
<dbReference type="Proteomes" id="UP000261620">
    <property type="component" value="Unplaced"/>
</dbReference>
<dbReference type="InterPro" id="IPR022684">
    <property type="entry name" value="Calpain_cysteine_protease"/>
</dbReference>
<dbReference type="STRING" id="94237.ENSMMOP00000015277"/>
<dbReference type="AlphaFoldDB" id="A0A3Q3WS77"/>